<dbReference type="GO" id="GO:0042286">
    <property type="term" value="F:glutamate-1-semialdehyde 2,1-aminomutase activity"/>
    <property type="evidence" value="ECO:0007669"/>
    <property type="project" value="UniProtKB-EC"/>
</dbReference>
<evidence type="ECO:0000256" key="3">
    <source>
        <dbReference type="RuleBase" id="RU003560"/>
    </source>
</evidence>
<dbReference type="OrthoDB" id="9801052at2"/>
<keyword evidence="2 3" id="KW-0663">Pyridoxal phosphate</keyword>
<dbReference type="Gene3D" id="3.90.1150.10">
    <property type="entry name" value="Aspartate Aminotransferase, domain 1"/>
    <property type="match status" value="1"/>
</dbReference>
<evidence type="ECO:0000256" key="1">
    <source>
        <dbReference type="ARBA" id="ARBA00001933"/>
    </source>
</evidence>
<dbReference type="PANTHER" id="PTHR43713:SF3">
    <property type="entry name" value="GLUTAMATE-1-SEMIALDEHYDE 2,1-AMINOMUTASE 1, CHLOROPLASTIC-RELATED"/>
    <property type="match status" value="1"/>
</dbReference>
<dbReference type="EMBL" id="CP011971">
    <property type="protein sequence ID" value="AMN47434.1"/>
    <property type="molecule type" value="Genomic_DNA"/>
</dbReference>
<dbReference type="InterPro" id="IPR015421">
    <property type="entry name" value="PyrdxlP-dep_Trfase_major"/>
</dbReference>
<dbReference type="Proteomes" id="UP000070250">
    <property type="component" value="Chromosome"/>
</dbReference>
<dbReference type="SUPFAM" id="SSF53383">
    <property type="entry name" value="PLP-dependent transferases"/>
    <property type="match status" value="1"/>
</dbReference>
<sequence length="453" mass="49778">MDANCESLGSEATSVLGGERFDTGRALSARAHRLIPGGAHTYAKGDDQYPQQAPAFIARGQGCHVWDLDGNEFIEYGMGLRAVTLGHAYGPVIEAATRQMRLGANFVRPAPIEVECAERFIELVPTAEMVKFGKHGSDALDGAVRLARAHTGRDYIAICGDHPFFSVSDWFIGSTPMPAGIPQWVRSRTIKFRFNDLASVQALFDRHPDEIACVVLEPARLDEPAPGFLQSLKDLCHRNGALLIFDEMITGFRWHNSGAQHVYGVTPDLSSFGKAIANGFSLSALAGRREIMELGGYDHDRERVFLLSTTHGAETHALAAGIATMTTYRDEDVVGHLYRQGKRLREGVSEAARAAGVSSQVECLGRDCAVLFTTRDQQGHPSQEFRALFLQEIIRRGVLAPSFIVSYSHTDQDIDRTIEAVGQSLQIYRKALEDGVERYLVGRPLKPVFRAHG</sequence>
<dbReference type="RefSeq" id="WP_066920875.1">
    <property type="nucleotide sequence ID" value="NZ_CP011971.1"/>
</dbReference>
<evidence type="ECO:0000256" key="2">
    <source>
        <dbReference type="ARBA" id="ARBA00022898"/>
    </source>
</evidence>
<dbReference type="AlphaFoldDB" id="A0A127FAI3"/>
<protein>
    <submittedName>
        <fullName evidence="4">Glutamate-1-semialdehyde 2,1-aminomutase</fullName>
        <ecNumber evidence="4">5.4.3.8</ecNumber>
    </submittedName>
</protein>
<comment type="similarity">
    <text evidence="3">Belongs to the class-III pyridoxal-phosphate-dependent aminotransferase family.</text>
</comment>
<dbReference type="InterPro" id="IPR015422">
    <property type="entry name" value="PyrdxlP-dep_Trfase_small"/>
</dbReference>
<evidence type="ECO:0000313" key="5">
    <source>
        <dbReference type="Proteomes" id="UP000070250"/>
    </source>
</evidence>
<dbReference type="Pfam" id="PF00202">
    <property type="entry name" value="Aminotran_3"/>
    <property type="match status" value="1"/>
</dbReference>
<dbReference type="GO" id="GO:0030170">
    <property type="term" value="F:pyridoxal phosphate binding"/>
    <property type="evidence" value="ECO:0007669"/>
    <property type="project" value="InterPro"/>
</dbReference>
<dbReference type="GO" id="GO:0008483">
    <property type="term" value="F:transaminase activity"/>
    <property type="evidence" value="ECO:0007669"/>
    <property type="project" value="InterPro"/>
</dbReference>
<reference evidence="4 5" key="1">
    <citation type="submission" date="2015-06" db="EMBL/GenBank/DDBJ databases">
        <title>A Comprehensive Approach to Explore the Metabolic and Phylogenetic Diversity of Bacterial Steroid Degradation in the Environment: Testosterone as an Example.</title>
        <authorList>
            <person name="Yang F.-C."/>
            <person name="Chen Y.-L."/>
            <person name="Yu C.-P."/>
            <person name="Tang S.-L."/>
            <person name="Wang P.-H."/>
            <person name="Ismail W."/>
            <person name="Wang C.-H."/>
            <person name="Yang C.-Y."/>
            <person name="Chiang Y.-R."/>
        </authorList>
    </citation>
    <scope>NUCLEOTIDE SEQUENCE [LARGE SCALE GENOMIC DNA]</scope>
    <source>
        <strain evidence="4 5">DSM 18526</strain>
    </source>
</reference>
<dbReference type="EC" id="5.4.3.8" evidence="4"/>
<evidence type="ECO:0000313" key="4">
    <source>
        <dbReference type="EMBL" id="AMN47434.1"/>
    </source>
</evidence>
<dbReference type="PANTHER" id="PTHR43713">
    <property type="entry name" value="GLUTAMATE-1-SEMIALDEHYDE 2,1-AMINOMUTASE"/>
    <property type="match status" value="1"/>
</dbReference>
<dbReference type="KEGG" id="sdf:ACG33_10060"/>
<comment type="cofactor">
    <cofactor evidence="1">
        <name>pyridoxal 5'-phosphate</name>
        <dbReference type="ChEBI" id="CHEBI:597326"/>
    </cofactor>
</comment>
<dbReference type="InterPro" id="IPR005814">
    <property type="entry name" value="Aminotrans_3"/>
</dbReference>
<proteinExistence type="inferred from homology"/>
<dbReference type="InterPro" id="IPR015424">
    <property type="entry name" value="PyrdxlP-dep_Trfase"/>
</dbReference>
<organism evidence="4 5">
    <name type="scientific">Steroidobacter denitrificans</name>
    <dbReference type="NCBI Taxonomy" id="465721"/>
    <lineage>
        <taxon>Bacteria</taxon>
        <taxon>Pseudomonadati</taxon>
        <taxon>Pseudomonadota</taxon>
        <taxon>Gammaproteobacteria</taxon>
        <taxon>Steroidobacterales</taxon>
        <taxon>Steroidobacteraceae</taxon>
        <taxon>Steroidobacter</taxon>
    </lineage>
</organism>
<keyword evidence="4" id="KW-0413">Isomerase</keyword>
<accession>A0A127FAI3</accession>
<gene>
    <name evidence="4" type="ORF">ACG33_10060</name>
</gene>
<dbReference type="PATRIC" id="fig|465721.4.peg.2136"/>
<keyword evidence="5" id="KW-1185">Reference proteome</keyword>
<dbReference type="NCBIfam" id="NF004856">
    <property type="entry name" value="PRK06209.1"/>
    <property type="match status" value="1"/>
</dbReference>
<dbReference type="STRING" id="465721.ACG33_10060"/>
<dbReference type="Gene3D" id="3.40.640.10">
    <property type="entry name" value="Type I PLP-dependent aspartate aminotransferase-like (Major domain)"/>
    <property type="match status" value="1"/>
</dbReference>
<name>A0A127FAI3_STEDE</name>